<dbReference type="GO" id="GO:0005737">
    <property type="term" value="C:cytoplasm"/>
    <property type="evidence" value="ECO:0007669"/>
    <property type="project" value="UniProtKB-SubCell"/>
</dbReference>
<accession>A0A292YEC0</accession>
<proteinExistence type="inferred from homology"/>
<evidence type="ECO:0000313" key="20">
    <source>
        <dbReference type="EMBL" id="GAX88207.1"/>
    </source>
</evidence>
<dbReference type="Pfam" id="PF01131">
    <property type="entry name" value="Topoisom_bac"/>
    <property type="match status" value="1"/>
</dbReference>
<reference evidence="20 21" key="1">
    <citation type="journal article" date="2017" name="Syst. Appl. Microbiol.">
        <title>Lebetimonas natsushimae sp. nov., a novel strictly anaerobic, moderately thermophilic chemoautotroph isolated from a deep-sea hydrothermal vent polychaete nest in the Mid-Okinawa Trough.</title>
        <authorList>
            <person name="Nagata R."/>
            <person name="Takaki Y."/>
            <person name="Tame A."/>
            <person name="Nunoura T."/>
            <person name="Muto H."/>
            <person name="Mino S."/>
            <person name="Sawayama S."/>
            <person name="Takai K."/>
            <person name="Nakagawa S."/>
        </authorList>
    </citation>
    <scope>NUCLEOTIDE SEQUENCE [LARGE SCALE GENOMIC DNA]</scope>
    <source>
        <strain evidence="20 21">HS1857</strain>
    </source>
</reference>
<keyword evidence="10 14" id="KW-0238">DNA-binding</keyword>
<protein>
    <recommendedName>
        <fullName evidence="14 15">Reverse gyrase</fullName>
        <ecNumber evidence="14">5.6.2.-</ecNumber>
    </recommendedName>
</protein>
<dbReference type="Gene3D" id="2.60.510.20">
    <property type="match status" value="1"/>
</dbReference>
<gene>
    <name evidence="14" type="primary">rgy</name>
    <name evidence="20" type="ORF">LNAT_P1502</name>
</gene>
<feature type="domain" description="Topo IA-type catalytic" evidence="19">
    <location>
        <begin position="685"/>
        <end position="1070"/>
    </location>
</feature>
<dbReference type="InterPro" id="IPR011545">
    <property type="entry name" value="DEAD/DEAH_box_helicase_dom"/>
</dbReference>
<dbReference type="RefSeq" id="WP_096260035.1">
    <property type="nucleotide sequence ID" value="NZ_BDME01000006.1"/>
</dbReference>
<evidence type="ECO:0000259" key="16">
    <source>
        <dbReference type="PROSITE" id="PS50880"/>
    </source>
</evidence>
<dbReference type="InterPro" id="IPR003601">
    <property type="entry name" value="Topo_IA_2"/>
</dbReference>
<dbReference type="GO" id="GO:0006260">
    <property type="term" value="P:DNA replication"/>
    <property type="evidence" value="ECO:0007669"/>
    <property type="project" value="UniProtKB-UniRule"/>
</dbReference>
<dbReference type="OrthoDB" id="9804262at2"/>
<evidence type="ECO:0000256" key="15">
    <source>
        <dbReference type="RuleBase" id="RU004026"/>
    </source>
</evidence>
<keyword evidence="5 14" id="KW-0547">Nucleotide-binding</keyword>
<dbReference type="Gene3D" id="1.10.290.10">
    <property type="entry name" value="Topoisomerase I, domain 4"/>
    <property type="match status" value="1"/>
</dbReference>
<evidence type="ECO:0000256" key="5">
    <source>
        <dbReference type="ARBA" id="ARBA00022741"/>
    </source>
</evidence>
<dbReference type="Pfam" id="PF17915">
    <property type="entry name" value="zf_Rg"/>
    <property type="match status" value="1"/>
</dbReference>
<dbReference type="InterPro" id="IPR027417">
    <property type="entry name" value="P-loop_NTPase"/>
</dbReference>
<dbReference type="Pfam" id="PF01751">
    <property type="entry name" value="Toprim"/>
    <property type="match status" value="1"/>
</dbReference>
<dbReference type="SUPFAM" id="SSF52540">
    <property type="entry name" value="P-loop containing nucleoside triphosphate hydrolases"/>
    <property type="match status" value="2"/>
</dbReference>
<dbReference type="NCBIfam" id="TIGR01054">
    <property type="entry name" value="rgy"/>
    <property type="match status" value="2"/>
</dbReference>
<feature type="domain" description="Helicase ATP-binding" evidence="17">
    <location>
        <begin position="78"/>
        <end position="257"/>
    </location>
</feature>
<dbReference type="Gene3D" id="3.40.50.300">
    <property type="entry name" value="P-loop containing nucleotide triphosphate hydrolases"/>
    <property type="match status" value="3"/>
</dbReference>
<evidence type="ECO:0000256" key="8">
    <source>
        <dbReference type="ARBA" id="ARBA00022840"/>
    </source>
</evidence>
<dbReference type="PANTHER" id="PTHR43505:SF1">
    <property type="entry name" value="REVERSE GYRASE"/>
    <property type="match status" value="1"/>
</dbReference>
<dbReference type="Pfam" id="PF00270">
    <property type="entry name" value="DEAD"/>
    <property type="match status" value="1"/>
</dbReference>
<keyword evidence="7 14" id="KW-0862">Zinc</keyword>
<evidence type="ECO:0000313" key="21">
    <source>
        <dbReference type="Proteomes" id="UP000217944"/>
    </source>
</evidence>
<dbReference type="SMART" id="SM00436">
    <property type="entry name" value="TOP1Bc"/>
    <property type="match status" value="1"/>
</dbReference>
<keyword evidence="4 14" id="KW-0479">Metal-binding</keyword>
<comment type="miscellaneous">
    <text evidence="14">This enzyme is the only unique feature of hyperthermophilic bacteria/archaea known and seems to be essential for adaptation to life at high temperatures. It may play a role in stabilization of DNA at high temperatures.</text>
</comment>
<dbReference type="InterPro" id="IPR023405">
    <property type="entry name" value="Topo_IA_core_domain"/>
</dbReference>
<dbReference type="GO" id="GO:0160097">
    <property type="term" value="F:reverse gyrase activity"/>
    <property type="evidence" value="ECO:0007669"/>
    <property type="project" value="UniProtKB-UniRule"/>
</dbReference>
<dbReference type="GO" id="GO:0003677">
    <property type="term" value="F:DNA binding"/>
    <property type="evidence" value="ECO:0007669"/>
    <property type="project" value="UniProtKB-UniRule"/>
</dbReference>
<dbReference type="PROSITE" id="PS52036">
    <property type="entry name" value="ZF_RG_N"/>
    <property type="match status" value="1"/>
</dbReference>
<sequence>MEAIYKNRCPNCGGNISSERLEIGLFCEKCMDISEDKCNVNLINYKKFCVADEKLEKFNLFFREKVGQDLSPIQRMWAKRFFLGNSFALLAPTGIGKTTFGLLLAAFAKKSYIVFPTKLLVLQALERFKSWGVEVLAYTGKKEEKEKIEKGEYDILITTTQFLYKNHEIINKDFDLVFIDDVDSILKSARKIDIVLKLLGINEKIINTALELIEKKDYVNLMELKIVKKGNLIVSSATANPKSKRVLLFKYLLGFEVSRPNLSLRNIEDVYDETYSYEKAMKYIKKLGSGGLLFLPGNETKDKLNEFIEFLNTAGIKTYSYEEFNEHVEEFKRGECVFAGFASYRNPLARGIDLPESVRYTLFVGVPKIEFKLNEENYKALYFICLVIYPLLIKKLETKEILTFQNYINTLKRYAFLPVLHPKVEEKLKMIKEYVTNLIETYRIEIKNSPEVSFDGEKIITADITGYIQASGRSSRFYNGHLTKGLALTLIDNEKAFFSLRKKLNWYSNIEFKNIKEINLDEILKEIDESRKIKTKTNLKTSFVVVESPTKAKTISSFFGRPSRRIVDGVSIYEILLKDRVLVITASIGHDFDLSYEEKWGVKDKYIPIFRVLENKDKILNALNLASYEVDEVIIATDPDREGEKIAFDLILNNKPYNLNVKRAEFHEITKYAFTKALNNLRYYDKNLVAAQFVRRISDRWIGFNLSSYLQNLLHNAHLSAGRVQTPVLNWICERTEKLKEKIFIVSVKINDLKIEWEFEDKEKAEGFFNSLKNKIEIKLLESKEEDVFEKPFNTSTLLKEAATKLHFSPQYTMKLAQELFENGFITYHRTDSFRISNVGKKIAKEYIEEKFGEEYVNLRSFESGGAHEAIRATTSMDMNELKSFLVFKNINLTYNHLKLYDLIFRKFIASQMRDVKVKKDIFKIVDKEVDVNTKILEDGFNLVYPIKIYNIKEGIYPVSKNIYQKSKFPPYTYAEVIDEMKNKGIGRPSTYAITVEKLLERKYVVEKNGFLFATKLGFKVLDILKKHPLYKFVSEIFTKTLEETMDLIEEGKKDYKSELIKLYNNLFIG</sequence>
<evidence type="ECO:0000256" key="7">
    <source>
        <dbReference type="ARBA" id="ARBA00022833"/>
    </source>
</evidence>
<dbReference type="GO" id="GO:0005524">
    <property type="term" value="F:ATP binding"/>
    <property type="evidence" value="ECO:0007669"/>
    <property type="project" value="UniProtKB-UniRule"/>
</dbReference>
<keyword evidence="14 20" id="KW-0378">Hydrolase</keyword>
<keyword evidence="6 14" id="KW-0863">Zinc-finger</keyword>
<organism evidence="20 21">
    <name type="scientific">Lebetimonas natsushimae</name>
    <dbReference type="NCBI Taxonomy" id="1936991"/>
    <lineage>
        <taxon>Bacteria</taxon>
        <taxon>Pseudomonadati</taxon>
        <taxon>Campylobacterota</taxon>
        <taxon>Epsilonproteobacteria</taxon>
        <taxon>Nautiliales</taxon>
        <taxon>Nautiliaceae</taxon>
        <taxon>Lebetimonas</taxon>
    </lineage>
</organism>
<evidence type="ECO:0000256" key="9">
    <source>
        <dbReference type="ARBA" id="ARBA00023029"/>
    </source>
</evidence>
<feature type="active site" description="O-(5'-phospho-DNA)-tyrosine intermediate" evidence="14">
    <location>
        <position position="828"/>
    </location>
</feature>
<feature type="region of interest" description="Topoisomerase I" evidence="14">
    <location>
        <begin position="537"/>
        <end position="1070"/>
    </location>
</feature>
<dbReference type="Gene3D" id="1.10.460.10">
    <property type="entry name" value="Topoisomerase I, domain 2"/>
    <property type="match status" value="1"/>
</dbReference>
<dbReference type="PROSITE" id="PS52039">
    <property type="entry name" value="TOPO_IA_2"/>
    <property type="match status" value="1"/>
</dbReference>
<feature type="domain" description="RG N-terminal-type" evidence="18">
    <location>
        <begin position="1"/>
        <end position="39"/>
    </location>
</feature>
<dbReference type="Proteomes" id="UP000217944">
    <property type="component" value="Unassembled WGS sequence"/>
</dbReference>
<dbReference type="HAMAP" id="MF_01125">
    <property type="entry name" value="Reverse_gyrase"/>
    <property type="match status" value="1"/>
</dbReference>
<dbReference type="Gene3D" id="3.40.50.140">
    <property type="match status" value="1"/>
</dbReference>
<dbReference type="InterPro" id="IPR006171">
    <property type="entry name" value="TOPRIM_dom"/>
</dbReference>
<keyword evidence="21" id="KW-1185">Reference proteome</keyword>
<evidence type="ECO:0000256" key="13">
    <source>
        <dbReference type="ARBA" id="ARBA00049360"/>
    </source>
</evidence>
<comment type="catalytic activity">
    <reaction evidence="13 14 15">
        <text>ATP + H2O = ADP + phosphate + H(+)</text>
        <dbReference type="Rhea" id="RHEA:13065"/>
        <dbReference type="ChEBI" id="CHEBI:15377"/>
        <dbReference type="ChEBI" id="CHEBI:15378"/>
        <dbReference type="ChEBI" id="CHEBI:30616"/>
        <dbReference type="ChEBI" id="CHEBI:43474"/>
        <dbReference type="ChEBI" id="CHEBI:456216"/>
    </reaction>
</comment>
<dbReference type="PRINTS" id="PR00417">
    <property type="entry name" value="PRTPISMRASEI"/>
</dbReference>
<dbReference type="InterPro" id="IPR013824">
    <property type="entry name" value="Topo_IA_cen_sub1"/>
</dbReference>
<evidence type="ECO:0000256" key="3">
    <source>
        <dbReference type="ARBA" id="ARBA00022490"/>
    </source>
</evidence>
<dbReference type="SUPFAM" id="SSF56712">
    <property type="entry name" value="Prokaryotic type I DNA topoisomerase"/>
    <property type="match status" value="1"/>
</dbReference>
<evidence type="ECO:0000256" key="12">
    <source>
        <dbReference type="ARBA" id="ARBA00043976"/>
    </source>
</evidence>
<feature type="binding site" evidence="14">
    <location>
        <position position="74"/>
    </location>
    <ligand>
        <name>ATP</name>
        <dbReference type="ChEBI" id="CHEBI:30616"/>
    </ligand>
</feature>
<comment type="function">
    <text evidence="14">Modifies the topological state of DNA by introducing positive supercoils in an ATP-dependent process, increasing the linking number in steps of +1. Binds to single-stranded DNA, transiently cleaves and then rejoins the ends, introducing a positive supercoil in the process. The scissile phosphodiester is attacked by the catalytic tyrosine of the enzyme, resulting in the formation of a DNA-(5'-phosphotyrosyl)-enzyme intermediate. Probably involved in rewinding DNA strands in regions of the chromosome that have opened up to allow replication, transcription, DNA repair and/or for DNA protection.</text>
</comment>
<evidence type="ECO:0000256" key="6">
    <source>
        <dbReference type="ARBA" id="ARBA00022771"/>
    </source>
</evidence>
<dbReference type="InterPro" id="IPR013826">
    <property type="entry name" value="Topo_IA_cen_sub3"/>
</dbReference>
<evidence type="ECO:0000256" key="10">
    <source>
        <dbReference type="ARBA" id="ARBA00023125"/>
    </source>
</evidence>
<dbReference type="InterPro" id="IPR040569">
    <property type="entry name" value="Znf_Rg"/>
</dbReference>
<dbReference type="EMBL" id="BDME01000006">
    <property type="protein sequence ID" value="GAX88207.1"/>
    <property type="molecule type" value="Genomic_DNA"/>
</dbReference>
<keyword evidence="9 14" id="KW-0799">Topoisomerase</keyword>
<keyword evidence="3 14" id="KW-0963">Cytoplasm</keyword>
<dbReference type="GO" id="GO:0008270">
    <property type="term" value="F:zinc ion binding"/>
    <property type="evidence" value="ECO:0007669"/>
    <property type="project" value="UniProtKB-UniRule"/>
</dbReference>
<comment type="subunit">
    <text evidence="2 14">Monomer.</text>
</comment>
<dbReference type="InterPro" id="IPR003602">
    <property type="entry name" value="Topo_IA_DNA-bd_dom"/>
</dbReference>
<dbReference type="PROSITE" id="PS50880">
    <property type="entry name" value="TOPRIM"/>
    <property type="match status" value="1"/>
</dbReference>
<name>A0A292YEC0_9BACT</name>
<feature type="domain" description="Toprim" evidence="16">
    <location>
        <begin position="541"/>
        <end position="669"/>
    </location>
</feature>
<comment type="caution">
    <text evidence="20">The sequence shown here is derived from an EMBL/GenBank/DDBJ whole genome shotgun (WGS) entry which is preliminary data.</text>
</comment>
<dbReference type="InterPro" id="IPR013497">
    <property type="entry name" value="Topo_IA_cen"/>
</dbReference>
<evidence type="ECO:0000256" key="14">
    <source>
        <dbReference type="HAMAP-Rule" id="MF_01125"/>
    </source>
</evidence>
<dbReference type="InterPro" id="IPR005736">
    <property type="entry name" value="Reverse_gyrase"/>
</dbReference>
<comment type="similarity">
    <text evidence="12 14">In the N-terminal section; belongs to the DEAD box helicase family. DDVD subfamily.</text>
</comment>
<dbReference type="InterPro" id="IPR014001">
    <property type="entry name" value="Helicase_ATP-bd"/>
</dbReference>
<comment type="similarity">
    <text evidence="14">In the C-terminal section; belongs to the type IA topoisomerase family.</text>
</comment>
<dbReference type="SMART" id="SM00487">
    <property type="entry name" value="DEXDc"/>
    <property type="match status" value="1"/>
</dbReference>
<comment type="subcellular location">
    <subcellularLocation>
        <location evidence="1 14">Cytoplasm</location>
    </subcellularLocation>
</comment>
<keyword evidence="8 14" id="KW-0067">ATP-binding</keyword>
<dbReference type="PANTHER" id="PTHR43505">
    <property type="entry name" value="REVERSE GYRASE"/>
    <property type="match status" value="1"/>
</dbReference>
<dbReference type="GO" id="GO:0008094">
    <property type="term" value="F:ATP-dependent activity, acting on DNA"/>
    <property type="evidence" value="ECO:0007669"/>
    <property type="project" value="UniProtKB-UniRule"/>
</dbReference>
<comment type="function">
    <text evidence="15">Modifies the topological state of DNA by introducing positive supercoils in an ATP-dependent process, increasing the linking number in steps of +1. Binds to single-stranded DNA, transiently cleaves and then rejoins the ends, introducing a positive supercoil in the process. The scissile phosphodiester is attacked by the catalytic tyrosine of the enzyme, resulting in the formation of a DNA-(5'-phosphotyrosyl)-enzyme intermediate. Involved in rewinding DNA strands in regions of the chromosome that have opened up to allow replication, transcription, DNA repair and/or for DNA protection.</text>
</comment>
<comment type="cofactor">
    <cofactor evidence="14">
        <name>Zn(2+)</name>
        <dbReference type="ChEBI" id="CHEBI:29105"/>
    </cofactor>
    <text evidence="14">Binds 1 or 2 zinc ions per subunit.</text>
</comment>
<dbReference type="CDD" id="cd00186">
    <property type="entry name" value="TOP1Ac"/>
    <property type="match status" value="1"/>
</dbReference>
<evidence type="ECO:0000259" key="18">
    <source>
        <dbReference type="PROSITE" id="PS52036"/>
    </source>
</evidence>
<evidence type="ECO:0000259" key="19">
    <source>
        <dbReference type="PROSITE" id="PS52039"/>
    </source>
</evidence>
<evidence type="ECO:0000256" key="1">
    <source>
        <dbReference type="ARBA" id="ARBA00004496"/>
    </source>
</evidence>
<evidence type="ECO:0000256" key="2">
    <source>
        <dbReference type="ARBA" id="ARBA00011245"/>
    </source>
</evidence>
<dbReference type="AlphaFoldDB" id="A0A292YEC0"/>
<keyword evidence="11 14" id="KW-0413">Isomerase</keyword>
<dbReference type="PROSITE" id="PS51192">
    <property type="entry name" value="HELICASE_ATP_BIND_1"/>
    <property type="match status" value="1"/>
</dbReference>
<dbReference type="GO" id="GO:0006265">
    <property type="term" value="P:DNA topological change"/>
    <property type="evidence" value="ECO:0007669"/>
    <property type="project" value="UniProtKB-UniRule"/>
</dbReference>
<dbReference type="SMART" id="SM00493">
    <property type="entry name" value="TOPRIM"/>
    <property type="match status" value="1"/>
</dbReference>
<comment type="domain">
    <text evidence="14">Introduction of positive supercoils requires the cooperation of both domains. The helicase-like domain probably does not directly unwind DNA, but more likely acts by driving ATP-dependent conformational changes within the whole enzyme. A beta hairpin in the 'latch' region of the N-terminal domain plays a regulatory role in the enzyme, repressing topoisomerase activity in the absence of ATP and preventing the enzyme from acting as an ATP-independent relaxing enzyme; it also helps to coordinate nucleotide hydrolysis by the ATPase domain with the supercoiling activity of the topoisomerase domain.</text>
</comment>
<evidence type="ECO:0000259" key="17">
    <source>
        <dbReference type="PROSITE" id="PS51192"/>
    </source>
</evidence>
<evidence type="ECO:0000256" key="11">
    <source>
        <dbReference type="ARBA" id="ARBA00023235"/>
    </source>
</evidence>
<evidence type="ECO:0000256" key="4">
    <source>
        <dbReference type="ARBA" id="ARBA00022723"/>
    </source>
</evidence>
<dbReference type="GO" id="GO:0016887">
    <property type="term" value="F:ATP hydrolysis activity"/>
    <property type="evidence" value="ECO:0007669"/>
    <property type="project" value="RHEA"/>
</dbReference>
<dbReference type="EC" id="5.6.2.-" evidence="14"/>
<dbReference type="SMART" id="SM00437">
    <property type="entry name" value="TOP1Ac"/>
    <property type="match status" value="1"/>
</dbReference>